<dbReference type="PRINTS" id="PR00463">
    <property type="entry name" value="EP450I"/>
</dbReference>
<dbReference type="PANTHER" id="PTHR24300:SF302">
    <property type="entry name" value="CYTOCHROME P450"/>
    <property type="match status" value="1"/>
</dbReference>
<gene>
    <name evidence="18" type="ORF">UPYG_G00257090</name>
</gene>
<dbReference type="PROSITE" id="PS00086">
    <property type="entry name" value="CYTOCHROME_P450"/>
    <property type="match status" value="1"/>
</dbReference>
<dbReference type="GO" id="GO:0046872">
    <property type="term" value="F:metal ion binding"/>
    <property type="evidence" value="ECO:0007669"/>
    <property type="project" value="UniProtKB-KW"/>
</dbReference>
<organism evidence="18 19">
    <name type="scientific">Umbra pygmaea</name>
    <name type="common">Eastern mudminnow</name>
    <dbReference type="NCBI Taxonomy" id="75934"/>
    <lineage>
        <taxon>Eukaryota</taxon>
        <taxon>Metazoa</taxon>
        <taxon>Chordata</taxon>
        <taxon>Craniata</taxon>
        <taxon>Vertebrata</taxon>
        <taxon>Euteleostomi</taxon>
        <taxon>Actinopterygii</taxon>
        <taxon>Neopterygii</taxon>
        <taxon>Teleostei</taxon>
        <taxon>Protacanthopterygii</taxon>
        <taxon>Esociformes</taxon>
        <taxon>Umbridae</taxon>
        <taxon>Umbra</taxon>
    </lineage>
</organism>
<comment type="catalytic activity">
    <reaction evidence="14">
        <text>an organic molecule + reduced [NADPH--hemoprotein reductase] + O2 = an alcohol + oxidized [NADPH--hemoprotein reductase] + H2O + H(+)</text>
        <dbReference type="Rhea" id="RHEA:17149"/>
        <dbReference type="Rhea" id="RHEA-COMP:11964"/>
        <dbReference type="Rhea" id="RHEA-COMP:11965"/>
        <dbReference type="ChEBI" id="CHEBI:15377"/>
        <dbReference type="ChEBI" id="CHEBI:15378"/>
        <dbReference type="ChEBI" id="CHEBI:15379"/>
        <dbReference type="ChEBI" id="CHEBI:30879"/>
        <dbReference type="ChEBI" id="CHEBI:57618"/>
        <dbReference type="ChEBI" id="CHEBI:58210"/>
        <dbReference type="ChEBI" id="CHEBI:142491"/>
        <dbReference type="EC" id="1.14.14.1"/>
    </reaction>
</comment>
<keyword evidence="7 15" id="KW-0479">Metal-binding</keyword>
<comment type="caution">
    <text evidence="18">The sequence shown here is derived from an EMBL/GenBank/DDBJ whole genome shotgun (WGS) entry which is preliminary data.</text>
</comment>
<keyword evidence="13 17" id="KW-0472">Membrane</keyword>
<dbReference type="PRINTS" id="PR01686">
    <property type="entry name" value="EP450ICYP2D"/>
</dbReference>
<evidence type="ECO:0000256" key="6">
    <source>
        <dbReference type="ARBA" id="ARBA00022617"/>
    </source>
</evidence>
<dbReference type="GO" id="GO:0005789">
    <property type="term" value="C:endoplasmic reticulum membrane"/>
    <property type="evidence" value="ECO:0007669"/>
    <property type="project" value="UniProtKB-SubCell"/>
</dbReference>
<dbReference type="InterPro" id="IPR017972">
    <property type="entry name" value="Cyt_P450_CS"/>
</dbReference>
<evidence type="ECO:0000256" key="16">
    <source>
        <dbReference type="RuleBase" id="RU000461"/>
    </source>
</evidence>
<evidence type="ECO:0000256" key="4">
    <source>
        <dbReference type="ARBA" id="ARBA00010617"/>
    </source>
</evidence>
<keyword evidence="8" id="KW-0256">Endoplasmic reticulum</keyword>
<accession>A0ABD0W8Z4</accession>
<dbReference type="Gene3D" id="1.10.630.10">
    <property type="entry name" value="Cytochrome P450"/>
    <property type="match status" value="1"/>
</dbReference>
<dbReference type="InterPro" id="IPR008069">
    <property type="entry name" value="Cyt_P450_E_grp-I_CYP2D-like"/>
</dbReference>
<evidence type="ECO:0000256" key="15">
    <source>
        <dbReference type="PIRSR" id="PIRSR602401-1"/>
    </source>
</evidence>
<dbReference type="InterPro" id="IPR002401">
    <property type="entry name" value="Cyt_P450_E_grp-I"/>
</dbReference>
<dbReference type="EC" id="1.14.14.1" evidence="5"/>
<keyword evidence="12 16" id="KW-0503">Monooxygenase</keyword>
<keyword evidence="10 16" id="KW-0560">Oxidoreductase</keyword>
<sequence length="499" mass="57065">MSILDLFSVSWMSILFITLNLIILIFIMNLNKNPKNFPPGPRGLPLVGNIFNMNLRRPYQTLMELKDTFGPVFSIQMGLRKVVVLCGYETVKEALFTQADQFAERPNIPIFKQTTRGNGIIFGHGESWKTLRRFTLMVLRDLGMGKRNMEEKIVEESQHLVKLIAAENGAELQTMIPLNAAASNIIVSLIMGHRMEYNDPHFIKLLKLSYESFRLTSGPFIQLYNMYPMIHPLPGPHHRVIACLDVLKIFFKKIFIEHRQILDENDSRSYIDFFLNKQEEEKDNPSSYFHEGNLLSSVTNLFVAGTETTSSTLAWALVIMIRYPEIQSKVHEEIDMVIGGSTPQIQHRHLMPFTDAVIHETQRFADILPMDLPHETTTDITLSGYSIPKGTYIIPLLRSVHRDKAHWEKPDKFYPAHFLNDDGKFVKRDAFMAFSTGRRVCVGETLARMELFLFFTSLMQHFSFHPPKGMNAEDVDFSTSGGLGLVAPSTKVRALPRCH</sequence>
<evidence type="ECO:0000256" key="1">
    <source>
        <dbReference type="ARBA" id="ARBA00001971"/>
    </source>
</evidence>
<evidence type="ECO:0000256" key="3">
    <source>
        <dbReference type="ARBA" id="ARBA00004406"/>
    </source>
</evidence>
<evidence type="ECO:0000256" key="8">
    <source>
        <dbReference type="ARBA" id="ARBA00022824"/>
    </source>
</evidence>
<keyword evidence="6 15" id="KW-0349">Heme</keyword>
<keyword evidence="17" id="KW-1133">Transmembrane helix</keyword>
<keyword evidence="9" id="KW-0492">Microsome</keyword>
<dbReference type="FunFam" id="1.10.630.10:FF:000010">
    <property type="entry name" value="cytochrome P450 2W1 isoform X2"/>
    <property type="match status" value="1"/>
</dbReference>
<dbReference type="SUPFAM" id="SSF48264">
    <property type="entry name" value="Cytochrome P450"/>
    <property type="match status" value="1"/>
</dbReference>
<evidence type="ECO:0000256" key="9">
    <source>
        <dbReference type="ARBA" id="ARBA00022848"/>
    </source>
</evidence>
<comment type="cofactor">
    <cofactor evidence="1 15">
        <name>heme</name>
        <dbReference type="ChEBI" id="CHEBI:30413"/>
    </cofactor>
</comment>
<evidence type="ECO:0000313" key="18">
    <source>
        <dbReference type="EMBL" id="KAL0967800.1"/>
    </source>
</evidence>
<dbReference type="InterPro" id="IPR036396">
    <property type="entry name" value="Cyt_P450_sf"/>
</dbReference>
<comment type="similarity">
    <text evidence="4 16">Belongs to the cytochrome P450 family.</text>
</comment>
<dbReference type="InterPro" id="IPR001128">
    <property type="entry name" value="Cyt_P450"/>
</dbReference>
<feature type="binding site" description="axial binding residue" evidence="15">
    <location>
        <position position="441"/>
    </location>
    <ligand>
        <name>heme</name>
        <dbReference type="ChEBI" id="CHEBI:30413"/>
    </ligand>
    <ligandPart>
        <name>Fe</name>
        <dbReference type="ChEBI" id="CHEBI:18248"/>
    </ligandPart>
</feature>
<protein>
    <recommendedName>
        <fullName evidence="5">unspecific monooxygenase</fullName>
        <ecNumber evidence="5">1.14.14.1</ecNumber>
    </recommendedName>
</protein>
<dbReference type="EMBL" id="JAGEUA010000008">
    <property type="protein sequence ID" value="KAL0967800.1"/>
    <property type="molecule type" value="Genomic_DNA"/>
</dbReference>
<evidence type="ECO:0000256" key="11">
    <source>
        <dbReference type="ARBA" id="ARBA00023004"/>
    </source>
</evidence>
<evidence type="ECO:0000256" key="12">
    <source>
        <dbReference type="ARBA" id="ARBA00023033"/>
    </source>
</evidence>
<dbReference type="PANTHER" id="PTHR24300">
    <property type="entry name" value="CYTOCHROME P450 508A4-RELATED"/>
    <property type="match status" value="1"/>
</dbReference>
<evidence type="ECO:0000256" key="7">
    <source>
        <dbReference type="ARBA" id="ARBA00022723"/>
    </source>
</evidence>
<dbReference type="GO" id="GO:0016712">
    <property type="term" value="F:oxidoreductase activity, acting on paired donors, with incorporation or reduction of molecular oxygen, reduced flavin or flavoprotein as one donor, and incorporation of one atom of oxygen"/>
    <property type="evidence" value="ECO:0007669"/>
    <property type="project" value="UniProtKB-EC"/>
</dbReference>
<dbReference type="AlphaFoldDB" id="A0ABD0W8Z4"/>
<dbReference type="Pfam" id="PF00067">
    <property type="entry name" value="p450"/>
    <property type="match status" value="1"/>
</dbReference>
<dbReference type="InterPro" id="IPR050182">
    <property type="entry name" value="Cytochrome_P450_fam2"/>
</dbReference>
<keyword evidence="17" id="KW-0812">Transmembrane</keyword>
<dbReference type="GO" id="GO:0046222">
    <property type="term" value="P:aflatoxin metabolic process"/>
    <property type="evidence" value="ECO:0007669"/>
    <property type="project" value="UniProtKB-ARBA"/>
</dbReference>
<keyword evidence="11 15" id="KW-0408">Iron</keyword>
<evidence type="ECO:0000256" key="14">
    <source>
        <dbReference type="ARBA" id="ARBA00047827"/>
    </source>
</evidence>
<evidence type="ECO:0000313" key="19">
    <source>
        <dbReference type="Proteomes" id="UP001557470"/>
    </source>
</evidence>
<dbReference type="PRINTS" id="PR00385">
    <property type="entry name" value="P450"/>
</dbReference>
<feature type="transmembrane region" description="Helical" evidence="17">
    <location>
        <begin position="6"/>
        <end position="27"/>
    </location>
</feature>
<evidence type="ECO:0000256" key="17">
    <source>
        <dbReference type="SAM" id="Phobius"/>
    </source>
</evidence>
<dbReference type="Proteomes" id="UP001557470">
    <property type="component" value="Unassembled WGS sequence"/>
</dbReference>
<proteinExistence type="inferred from homology"/>
<evidence type="ECO:0000256" key="10">
    <source>
        <dbReference type="ARBA" id="ARBA00023002"/>
    </source>
</evidence>
<keyword evidence="19" id="KW-1185">Reference proteome</keyword>
<name>A0ABD0W8Z4_UMBPY</name>
<evidence type="ECO:0000256" key="2">
    <source>
        <dbReference type="ARBA" id="ARBA00004174"/>
    </source>
</evidence>
<reference evidence="18 19" key="1">
    <citation type="submission" date="2024-06" db="EMBL/GenBank/DDBJ databases">
        <authorList>
            <person name="Pan Q."/>
            <person name="Wen M."/>
            <person name="Jouanno E."/>
            <person name="Zahm M."/>
            <person name="Klopp C."/>
            <person name="Cabau C."/>
            <person name="Louis A."/>
            <person name="Berthelot C."/>
            <person name="Parey E."/>
            <person name="Roest Crollius H."/>
            <person name="Montfort J."/>
            <person name="Robinson-Rechavi M."/>
            <person name="Bouchez O."/>
            <person name="Lampietro C."/>
            <person name="Lopez Roques C."/>
            <person name="Donnadieu C."/>
            <person name="Postlethwait J."/>
            <person name="Bobe J."/>
            <person name="Verreycken H."/>
            <person name="Guiguen Y."/>
        </authorList>
    </citation>
    <scope>NUCLEOTIDE SEQUENCE [LARGE SCALE GENOMIC DNA]</scope>
    <source>
        <strain evidence="18">Up_M1</strain>
        <tissue evidence="18">Testis</tissue>
    </source>
</reference>
<evidence type="ECO:0000256" key="5">
    <source>
        <dbReference type="ARBA" id="ARBA00012109"/>
    </source>
</evidence>
<evidence type="ECO:0000256" key="13">
    <source>
        <dbReference type="ARBA" id="ARBA00023136"/>
    </source>
</evidence>
<comment type="subcellular location">
    <subcellularLocation>
        <location evidence="3">Endoplasmic reticulum membrane</location>
        <topology evidence="3">Peripheral membrane protein</topology>
    </subcellularLocation>
    <subcellularLocation>
        <location evidence="2">Microsome membrane</location>
        <topology evidence="2">Peripheral membrane protein</topology>
    </subcellularLocation>
</comment>